<gene>
    <name evidence="4" type="ORF">UFOPK3733_01808</name>
</gene>
<organism evidence="4">
    <name type="scientific">freshwater metagenome</name>
    <dbReference type="NCBI Taxonomy" id="449393"/>
    <lineage>
        <taxon>unclassified sequences</taxon>
        <taxon>metagenomes</taxon>
        <taxon>ecological metagenomes</taxon>
    </lineage>
</organism>
<accession>A0A6J7K1Z8</accession>
<dbReference type="PANTHER" id="PTHR13778:SF47">
    <property type="entry name" value="LIPOPOLYSACCHARIDE 1,3-GALACTOSYLTRANSFERASE"/>
    <property type="match status" value="1"/>
</dbReference>
<name>A0A6J7K1Z8_9ZZZZ</name>
<keyword evidence="1" id="KW-0328">Glycosyltransferase</keyword>
<dbReference type="InterPro" id="IPR029044">
    <property type="entry name" value="Nucleotide-diphossugar_trans"/>
</dbReference>
<evidence type="ECO:0000313" key="4">
    <source>
        <dbReference type="EMBL" id="CAB4949918.1"/>
    </source>
</evidence>
<dbReference type="Pfam" id="PF01501">
    <property type="entry name" value="Glyco_transf_8"/>
    <property type="match status" value="1"/>
</dbReference>
<dbReference type="AlphaFoldDB" id="A0A6J7K1Z8"/>
<dbReference type="SUPFAM" id="SSF53448">
    <property type="entry name" value="Nucleotide-diphospho-sugar transferases"/>
    <property type="match status" value="1"/>
</dbReference>
<dbReference type="GO" id="GO:0016757">
    <property type="term" value="F:glycosyltransferase activity"/>
    <property type="evidence" value="ECO:0007669"/>
    <property type="project" value="UniProtKB-KW"/>
</dbReference>
<dbReference type="CDD" id="cd04194">
    <property type="entry name" value="GT8_A4GalT_like"/>
    <property type="match status" value="1"/>
</dbReference>
<reference evidence="4" key="1">
    <citation type="submission" date="2020-05" db="EMBL/GenBank/DDBJ databases">
        <authorList>
            <person name="Chiriac C."/>
            <person name="Salcher M."/>
            <person name="Ghai R."/>
            <person name="Kavagutti S V."/>
        </authorList>
    </citation>
    <scope>NUCLEOTIDE SEQUENCE</scope>
</reference>
<evidence type="ECO:0000256" key="3">
    <source>
        <dbReference type="ARBA" id="ARBA00022723"/>
    </source>
</evidence>
<dbReference type="InterPro" id="IPR002495">
    <property type="entry name" value="Glyco_trans_8"/>
</dbReference>
<keyword evidence="3" id="KW-0479">Metal-binding</keyword>
<evidence type="ECO:0000256" key="1">
    <source>
        <dbReference type="ARBA" id="ARBA00022676"/>
    </source>
</evidence>
<evidence type="ECO:0000256" key="2">
    <source>
        <dbReference type="ARBA" id="ARBA00022679"/>
    </source>
</evidence>
<protein>
    <submittedName>
        <fullName evidence="4">Unannotated protein</fullName>
    </submittedName>
</protein>
<dbReference type="InterPro" id="IPR050748">
    <property type="entry name" value="Glycosyltrans_8_dom-fam"/>
</dbReference>
<dbReference type="PANTHER" id="PTHR13778">
    <property type="entry name" value="GLYCOSYLTRANSFERASE 8 DOMAIN-CONTAINING PROTEIN"/>
    <property type="match status" value="1"/>
</dbReference>
<dbReference type="Gene3D" id="3.90.550.10">
    <property type="entry name" value="Spore Coat Polysaccharide Biosynthesis Protein SpsA, Chain A"/>
    <property type="match status" value="1"/>
</dbReference>
<dbReference type="GO" id="GO:0046872">
    <property type="term" value="F:metal ion binding"/>
    <property type="evidence" value="ECO:0007669"/>
    <property type="project" value="UniProtKB-KW"/>
</dbReference>
<keyword evidence="2" id="KW-0808">Transferase</keyword>
<sequence>MSNQIQVLTVADGNWAPQIATTLRSVIDTTNNPDSIELLVGSISIPAEARERIQRSVPDHPITWIDVPLEWLAAIPESKSHKSLYARLHVFETLSSRLDRVIYIDSDMIVRAPIEQLWDVDLHGHVLAASRCLWGLWMGRGQWNVDELGIDGNLKYAQTGLQLIDLGRWRSQSVFEKCEGYIERFAEQIHLGDQEILNGVLNDDWLELPTRWNIYADSSFAVPELVNCAFSRTALEDARTNPGIIHFAGPVKPWLWSHPHRDGLLAVDIWEDTAMRTDYADWFTSERERGLADLAATRPRRRSLLRRMRKSIAVLVHG</sequence>
<dbReference type="EMBL" id="CAFBNC010000118">
    <property type="protein sequence ID" value="CAB4949918.1"/>
    <property type="molecule type" value="Genomic_DNA"/>
</dbReference>
<proteinExistence type="predicted"/>